<evidence type="ECO:0000313" key="3">
    <source>
        <dbReference type="Proteomes" id="UP001630127"/>
    </source>
</evidence>
<protein>
    <submittedName>
        <fullName evidence="2">Uncharacterized protein</fullName>
    </submittedName>
</protein>
<dbReference type="Proteomes" id="UP001630127">
    <property type="component" value="Unassembled WGS sequence"/>
</dbReference>
<accession>A0ABD2YF21</accession>
<dbReference type="AlphaFoldDB" id="A0ABD2YF21"/>
<feature type="compositionally biased region" description="Polar residues" evidence="1">
    <location>
        <begin position="36"/>
        <end position="50"/>
    </location>
</feature>
<comment type="caution">
    <text evidence="2">The sequence shown here is derived from an EMBL/GenBank/DDBJ whole genome shotgun (WGS) entry which is preliminary data.</text>
</comment>
<name>A0ABD2YF21_9GENT</name>
<reference evidence="2 3" key="1">
    <citation type="submission" date="2024-11" db="EMBL/GenBank/DDBJ databases">
        <title>A near-complete genome assembly of Cinchona calisaya.</title>
        <authorList>
            <person name="Lian D.C."/>
            <person name="Zhao X.W."/>
            <person name="Wei L."/>
        </authorList>
    </citation>
    <scope>NUCLEOTIDE SEQUENCE [LARGE SCALE GENOMIC DNA]</scope>
    <source>
        <tissue evidence="2">Nenye</tissue>
    </source>
</reference>
<evidence type="ECO:0000313" key="2">
    <source>
        <dbReference type="EMBL" id="KAL3504669.1"/>
    </source>
</evidence>
<evidence type="ECO:0000256" key="1">
    <source>
        <dbReference type="SAM" id="MobiDB-lite"/>
    </source>
</evidence>
<organism evidence="2 3">
    <name type="scientific">Cinchona calisaya</name>
    <dbReference type="NCBI Taxonomy" id="153742"/>
    <lineage>
        <taxon>Eukaryota</taxon>
        <taxon>Viridiplantae</taxon>
        <taxon>Streptophyta</taxon>
        <taxon>Embryophyta</taxon>
        <taxon>Tracheophyta</taxon>
        <taxon>Spermatophyta</taxon>
        <taxon>Magnoliopsida</taxon>
        <taxon>eudicotyledons</taxon>
        <taxon>Gunneridae</taxon>
        <taxon>Pentapetalae</taxon>
        <taxon>asterids</taxon>
        <taxon>lamiids</taxon>
        <taxon>Gentianales</taxon>
        <taxon>Rubiaceae</taxon>
        <taxon>Cinchonoideae</taxon>
        <taxon>Cinchoneae</taxon>
        <taxon>Cinchona</taxon>
    </lineage>
</organism>
<sequence>MLSRSSKRALPSSTQTKKPIRPPTLTLPQPAKKPKTNTINHYQKPNTNNLLKPKTIPKPGPKLPNTFRKISPAEYAEKKEKGLCFKCDELYTFGHICKKAHLHFVLAEGGEDFTIEEEEEEILKKCQEEGESEIMQISLHALTGAMTHKTIRIGGNIKGRRISILIDRGSSHSFVDKKLVREVWWNVRNTEAMIVLISNGEKIMSKGICRPLIWKMQQYEFKHPVRTLKLGESDMELGVDSSARFSPIQMDFKKLKISFEIGGKKVTLHEIDQEPEVKLIRASNLQK</sequence>
<keyword evidence="3" id="KW-1185">Reference proteome</keyword>
<dbReference type="CDD" id="cd00303">
    <property type="entry name" value="retropepsin_like"/>
    <property type="match status" value="1"/>
</dbReference>
<proteinExistence type="predicted"/>
<dbReference type="EMBL" id="JBJUIK010000014">
    <property type="protein sequence ID" value="KAL3504669.1"/>
    <property type="molecule type" value="Genomic_DNA"/>
</dbReference>
<dbReference type="Pfam" id="PF08284">
    <property type="entry name" value="RVP_2"/>
    <property type="match status" value="1"/>
</dbReference>
<gene>
    <name evidence="2" type="ORF">ACH5RR_034510</name>
</gene>
<dbReference type="InterPro" id="IPR021109">
    <property type="entry name" value="Peptidase_aspartic_dom_sf"/>
</dbReference>
<dbReference type="Gene3D" id="2.40.70.10">
    <property type="entry name" value="Acid Proteases"/>
    <property type="match status" value="1"/>
</dbReference>
<feature type="region of interest" description="Disordered" evidence="1">
    <location>
        <begin position="1"/>
        <end position="64"/>
    </location>
</feature>